<accession>Q5UHA3</accession>
<reference evidence="1" key="3">
    <citation type="journal article" date="2004" name="J. Bacteriol.">
        <title>Relationships of the Escherichia coli O157, O111, and O55 O-antigen gene clusters with those of Salmonella enterica and Citrobacter freundii, which express identical O antigens.</title>
        <authorList>
            <person name="Samuel G."/>
            <person name="Hogbin J.P."/>
            <person name="Wang L."/>
            <person name="Reeves P.R."/>
        </authorList>
    </citation>
    <scope>NUCLEOTIDE SEQUENCE</scope>
    <source>
        <strain evidence="1">M290</strain>
    </source>
</reference>
<gene>
    <name evidence="1" type="primary">hisI</name>
</gene>
<reference evidence="1" key="4">
    <citation type="submission" date="2004-08" db="EMBL/GenBank/DDBJ databases">
        <authorList>
            <person name="Reeves P.R."/>
            <person name="Samuel G."/>
            <person name="Hogbin J.-P."/>
            <person name="Wang L."/>
        </authorList>
    </citation>
    <scope>NUCLEOTIDE SEQUENCE</scope>
    <source>
        <strain evidence="1">M290</strain>
    </source>
</reference>
<dbReference type="EMBL" id="AY730594">
    <property type="protein sequence ID" value="AAV34532.1"/>
    <property type="molecule type" value="Genomic_DNA"/>
</dbReference>
<dbReference type="GO" id="GO:0016787">
    <property type="term" value="F:hydrolase activity"/>
    <property type="evidence" value="ECO:0007669"/>
    <property type="project" value="UniProtKB-KW"/>
</dbReference>
<keyword evidence="1" id="KW-0378">Hydrolase</keyword>
<reference evidence="1" key="1">
    <citation type="submission" date="2000-10" db="EMBL/GenBank/DDBJ databases">
        <authorList>
            <person name="Jenkins S.O."/>
        </authorList>
    </citation>
    <scope>NUCLEOTIDE SEQUENCE</scope>
    <source>
        <strain evidence="1">M290</strain>
    </source>
</reference>
<organism evidence="1">
    <name type="scientific">Salmonella enterica subsp. salamae serovar Greenside</name>
    <dbReference type="NCBI Taxonomy" id="297361"/>
    <lineage>
        <taxon>Bacteria</taxon>
        <taxon>Pseudomonadati</taxon>
        <taxon>Pseudomonadota</taxon>
        <taxon>Gammaproteobacteria</taxon>
        <taxon>Enterobacterales</taxon>
        <taxon>Enterobacteriaceae</taxon>
        <taxon>Salmonella</taxon>
    </lineage>
</organism>
<evidence type="ECO:0000313" key="1">
    <source>
        <dbReference type="EMBL" id="AAV34532.1"/>
    </source>
</evidence>
<proteinExistence type="predicted"/>
<dbReference type="AlphaFoldDB" id="Q5UHA3"/>
<name>Q5UHA3_SALER</name>
<reference evidence="1" key="2">
    <citation type="journal article" date="2001" name="Microbiology">
        <title>Molecular evolution of the GDP-mannose pathway genes (manB and manC) in Salmonella enterica.</title>
        <authorList>
            <person name="Jensen S.O."/>
            <person name="Reeves P.R."/>
        </authorList>
    </citation>
    <scope>NUCLEOTIDE SEQUENCE</scope>
    <source>
        <strain evidence="1">M290</strain>
    </source>
</reference>
<sequence>MALTEIINHGGEVEILILQQYQQVVHQIRRFIGQLNTIVNGGRQRGFYTFFANLLCNTFGTAGVQFRRIRAGRIGGFALCQQLLQLIQE</sequence>
<protein>
    <submittedName>
        <fullName evidence="1">Phosphoribosyl-AMP cyclohydrolase</fullName>
    </submittedName>
</protein>